<proteinExistence type="predicted"/>
<dbReference type="Gene3D" id="3.30.110.190">
    <property type="match status" value="1"/>
</dbReference>
<dbReference type="InterPro" id="IPR025506">
    <property type="entry name" value="Abi_alpha"/>
</dbReference>
<dbReference type="KEGG" id="ppsc:EHS13_20365"/>
<sequence>MGNLKDAADAIEGITKSVPIYPDLLQPAMQELGKGIHTLAKTVNIALSPISALVWSYDTIKGFIQESLEDKLKNVPRENIISPAPEVAVPTIEALRYLGHKEELREMFSNLLATSMNSEIAKMAHPSFVEIIKQLTSDEAKILKLIKTNNFMPIIDLNRLVEGSSFSIVVKNFTIIQYSIGCEFPELGSSYIENINRLGLIQINNTSLTDKTYYNDLENHIQILSRIKQIEDDGLQYQINKFIYHRTSFGQKFYNACIKDIT</sequence>
<dbReference type="OrthoDB" id="2339567at2"/>
<gene>
    <name evidence="1" type="ORF">EHS13_20365</name>
</gene>
<dbReference type="Pfam" id="PF14337">
    <property type="entry name" value="Abi_alpha"/>
    <property type="match status" value="1"/>
</dbReference>
<dbReference type="AlphaFoldDB" id="A0A6B8RMS8"/>
<accession>A0A6B8RMS8</accession>
<dbReference type="Proteomes" id="UP000426246">
    <property type="component" value="Chromosome"/>
</dbReference>
<keyword evidence="2" id="KW-1185">Reference proteome</keyword>
<organism evidence="1 2">
    <name type="scientific">Paenibacillus psychroresistens</name>
    <dbReference type="NCBI Taxonomy" id="1778678"/>
    <lineage>
        <taxon>Bacteria</taxon>
        <taxon>Bacillati</taxon>
        <taxon>Bacillota</taxon>
        <taxon>Bacilli</taxon>
        <taxon>Bacillales</taxon>
        <taxon>Paenibacillaceae</taxon>
        <taxon>Paenibacillus</taxon>
    </lineage>
</organism>
<dbReference type="RefSeq" id="WP_155702174.1">
    <property type="nucleotide sequence ID" value="NZ_CP034235.1"/>
</dbReference>
<name>A0A6B8RMS8_9BACL</name>
<protein>
    <submittedName>
        <fullName evidence="1">DUF4393 domain-containing protein</fullName>
    </submittedName>
</protein>
<evidence type="ECO:0000313" key="1">
    <source>
        <dbReference type="EMBL" id="QGQ97074.1"/>
    </source>
</evidence>
<dbReference type="EMBL" id="CP034235">
    <property type="protein sequence ID" value="QGQ97074.1"/>
    <property type="molecule type" value="Genomic_DNA"/>
</dbReference>
<reference evidence="2" key="1">
    <citation type="submission" date="2018-11" db="EMBL/GenBank/DDBJ databases">
        <title>Complete genome sequence of Paenibacillus sp. ML311-T8.</title>
        <authorList>
            <person name="Nam Y.-D."/>
            <person name="Kang J."/>
            <person name="Chung W.-H."/>
            <person name="Park Y.S."/>
        </authorList>
    </citation>
    <scope>NUCLEOTIDE SEQUENCE [LARGE SCALE GENOMIC DNA]</scope>
    <source>
        <strain evidence="2">ML311-T8</strain>
    </source>
</reference>
<evidence type="ECO:0000313" key="2">
    <source>
        <dbReference type="Proteomes" id="UP000426246"/>
    </source>
</evidence>